<reference evidence="5" key="1">
    <citation type="submission" date="2021-01" db="UniProtKB">
        <authorList>
            <consortium name="EnsemblMetazoa"/>
        </authorList>
    </citation>
    <scope>IDENTIFICATION</scope>
</reference>
<feature type="chain" id="PRO_5029787906" description="WD40 domain containing protein" evidence="4">
    <location>
        <begin position="24"/>
        <end position="519"/>
    </location>
</feature>
<dbReference type="PROSITE" id="PS50294">
    <property type="entry name" value="WD_REPEATS_REGION"/>
    <property type="match status" value="1"/>
</dbReference>
<sequence length="519" mass="58610">MGEIVAAKLTIGLVWKLFAPAAAQKLQYGDVSEEKIRQMLLSEFSKIHESLNALRRKELVAAIAFMETGFELLGRDLKTAREEFRKARDAGQMAFGVVPETTDKILATKVMVTSTFYEFQDNVETARTLCTKYLDRMNTMPEVVRACEMIYTPQKSVAGRLLSIHGKEKRNDILQNAAEVNISVWNYMRDLLQTDFEVKPSIRFGKFRINPISDLVLMRKPTVIAEIDKCQSNFISVTTAPGYIFAAIGESGELQQTNVILALNLQTCHVTNLLVHEKTVMTVEYDGQNLCSGSADKSIVIWDMDSLAPVKIIQQHEGSVRTLCHTDDYLISGSADSTICVWKKNESYELQTVMDAGAPVMVVQASRRKFLFSISGISTVRIWDLSKFTTLQEVNISTFGQATVPNIQCPEIIANDNMMIIPVKSEDGEHIQCWNLGCLSLSESIPNTGHNIAKFYNNPYVFCGSDKVKMVTSSGRVITEQDIYIGQTRVKRILKMWIEKCYLYMMCQTERDSFFIIRY</sequence>
<keyword evidence="4" id="KW-0732">Signal</keyword>
<dbReference type="GeneID" id="136811593"/>
<protein>
    <recommendedName>
        <fullName evidence="7">WD40 domain containing protein</fullName>
    </recommendedName>
</protein>
<dbReference type="OrthoDB" id="6262491at2759"/>
<name>A0A7M5X9C6_9CNID</name>
<dbReference type="PRINTS" id="PR00320">
    <property type="entry name" value="GPROTEINBRPT"/>
</dbReference>
<dbReference type="InterPro" id="IPR020472">
    <property type="entry name" value="WD40_PAC1"/>
</dbReference>
<feature type="repeat" description="WD" evidence="3">
    <location>
        <begin position="273"/>
        <end position="312"/>
    </location>
</feature>
<evidence type="ECO:0000256" key="3">
    <source>
        <dbReference type="PROSITE-ProRule" id="PRU00221"/>
    </source>
</evidence>
<evidence type="ECO:0000256" key="4">
    <source>
        <dbReference type="SAM" id="SignalP"/>
    </source>
</evidence>
<dbReference type="SUPFAM" id="SSF50978">
    <property type="entry name" value="WD40 repeat-like"/>
    <property type="match status" value="1"/>
</dbReference>
<dbReference type="InterPro" id="IPR036322">
    <property type="entry name" value="WD40_repeat_dom_sf"/>
</dbReference>
<accession>A0A7M5X9C6</accession>
<dbReference type="Proteomes" id="UP000594262">
    <property type="component" value="Unplaced"/>
</dbReference>
<keyword evidence="2" id="KW-0677">Repeat</keyword>
<organism evidence="5 6">
    <name type="scientific">Clytia hemisphaerica</name>
    <dbReference type="NCBI Taxonomy" id="252671"/>
    <lineage>
        <taxon>Eukaryota</taxon>
        <taxon>Metazoa</taxon>
        <taxon>Cnidaria</taxon>
        <taxon>Hydrozoa</taxon>
        <taxon>Hydroidolina</taxon>
        <taxon>Leptothecata</taxon>
        <taxon>Obeliida</taxon>
        <taxon>Clytiidae</taxon>
        <taxon>Clytia</taxon>
    </lineage>
</organism>
<evidence type="ECO:0000313" key="6">
    <source>
        <dbReference type="Proteomes" id="UP000594262"/>
    </source>
</evidence>
<evidence type="ECO:0000256" key="1">
    <source>
        <dbReference type="ARBA" id="ARBA00022574"/>
    </source>
</evidence>
<dbReference type="Gene3D" id="2.130.10.10">
    <property type="entry name" value="YVTN repeat-like/Quinoprotein amine dehydrogenase"/>
    <property type="match status" value="1"/>
</dbReference>
<keyword evidence="1 3" id="KW-0853">WD repeat</keyword>
<evidence type="ECO:0000313" key="5">
    <source>
        <dbReference type="EnsemblMetazoa" id="CLYHEMP019688.1"/>
    </source>
</evidence>
<dbReference type="SMART" id="SM00320">
    <property type="entry name" value="WD40"/>
    <property type="match status" value="3"/>
</dbReference>
<feature type="repeat" description="WD" evidence="3">
    <location>
        <begin position="313"/>
        <end position="352"/>
    </location>
</feature>
<dbReference type="RefSeq" id="XP_066924322.1">
    <property type="nucleotide sequence ID" value="XM_067068221.1"/>
</dbReference>
<dbReference type="PROSITE" id="PS50082">
    <property type="entry name" value="WD_REPEATS_2"/>
    <property type="match status" value="2"/>
</dbReference>
<evidence type="ECO:0008006" key="7">
    <source>
        <dbReference type="Google" id="ProtNLM"/>
    </source>
</evidence>
<dbReference type="Pfam" id="PF00400">
    <property type="entry name" value="WD40"/>
    <property type="match status" value="2"/>
</dbReference>
<dbReference type="InterPro" id="IPR019775">
    <property type="entry name" value="WD40_repeat_CS"/>
</dbReference>
<dbReference type="InterPro" id="IPR001680">
    <property type="entry name" value="WD40_rpt"/>
</dbReference>
<feature type="signal peptide" evidence="4">
    <location>
        <begin position="1"/>
        <end position="23"/>
    </location>
</feature>
<dbReference type="PANTHER" id="PTHR22847">
    <property type="entry name" value="WD40 REPEAT PROTEIN"/>
    <property type="match status" value="1"/>
</dbReference>
<proteinExistence type="predicted"/>
<dbReference type="PANTHER" id="PTHR22847:SF637">
    <property type="entry name" value="WD REPEAT DOMAIN 5B"/>
    <property type="match status" value="1"/>
</dbReference>
<keyword evidence="6" id="KW-1185">Reference proteome</keyword>
<dbReference type="PROSITE" id="PS00678">
    <property type="entry name" value="WD_REPEATS_1"/>
    <property type="match status" value="1"/>
</dbReference>
<dbReference type="GO" id="GO:1990234">
    <property type="term" value="C:transferase complex"/>
    <property type="evidence" value="ECO:0007669"/>
    <property type="project" value="UniProtKB-ARBA"/>
</dbReference>
<evidence type="ECO:0000256" key="2">
    <source>
        <dbReference type="ARBA" id="ARBA00022737"/>
    </source>
</evidence>
<dbReference type="EnsemblMetazoa" id="CLYHEMT019688.1">
    <property type="protein sequence ID" value="CLYHEMP019688.1"/>
    <property type="gene ID" value="CLYHEMG019688"/>
</dbReference>
<dbReference type="AlphaFoldDB" id="A0A7M5X9C6"/>
<dbReference type="InterPro" id="IPR015943">
    <property type="entry name" value="WD40/YVTN_repeat-like_dom_sf"/>
</dbReference>